<gene>
    <name evidence="1" type="primary">Contig12313.g13152</name>
    <name evidence="1" type="ORF">STYLEM_2279</name>
</gene>
<proteinExistence type="predicted"/>
<dbReference type="InParanoid" id="A0A077ZTT6"/>
<name>A0A077ZTT6_STYLE</name>
<accession>A0A077ZTT6</accession>
<reference evidence="1 2" key="1">
    <citation type="submission" date="2014-06" db="EMBL/GenBank/DDBJ databases">
        <authorList>
            <person name="Swart Estienne"/>
        </authorList>
    </citation>
    <scope>NUCLEOTIDE SEQUENCE [LARGE SCALE GENOMIC DNA]</scope>
    <source>
        <strain evidence="1 2">130c</strain>
    </source>
</reference>
<evidence type="ECO:0000313" key="1">
    <source>
        <dbReference type="EMBL" id="CDW73303.1"/>
    </source>
</evidence>
<keyword evidence="2" id="KW-1185">Reference proteome</keyword>
<dbReference type="AlphaFoldDB" id="A0A077ZTT6"/>
<evidence type="ECO:0000313" key="2">
    <source>
        <dbReference type="Proteomes" id="UP000039865"/>
    </source>
</evidence>
<protein>
    <submittedName>
        <fullName evidence="1">Uncharacterized protein</fullName>
    </submittedName>
</protein>
<organism evidence="1 2">
    <name type="scientific">Stylonychia lemnae</name>
    <name type="common">Ciliate</name>
    <dbReference type="NCBI Taxonomy" id="5949"/>
    <lineage>
        <taxon>Eukaryota</taxon>
        <taxon>Sar</taxon>
        <taxon>Alveolata</taxon>
        <taxon>Ciliophora</taxon>
        <taxon>Intramacronucleata</taxon>
        <taxon>Spirotrichea</taxon>
        <taxon>Stichotrichia</taxon>
        <taxon>Sporadotrichida</taxon>
        <taxon>Oxytrichidae</taxon>
        <taxon>Stylonychinae</taxon>
        <taxon>Stylonychia</taxon>
    </lineage>
</organism>
<dbReference type="Proteomes" id="UP000039865">
    <property type="component" value="Unassembled WGS sequence"/>
</dbReference>
<dbReference type="EMBL" id="CCKQ01002217">
    <property type="protein sequence ID" value="CDW73303.1"/>
    <property type="molecule type" value="Genomic_DNA"/>
</dbReference>
<sequence>MFNTNKATYLSDIRQNPFLEDPDIYYVVSSNCLIQKIKIEVVNNELKLTDKERVYKFDTRIEEYKFLNLNTFLVMGVSCCVLSVNDNQQRWRINLNYDQSFLQQIPDFDMLERQAVVGMKNDHTLTICDLTRTNGFKGEYIAPTKYIILGLIRDEFDDPAYLKVLVGDRKKGNLKVMMIKVS</sequence>